<sequence>MTIWKYEESKDTHHLVKIYKEDHGEGEYMGDLDEESIKRMILKIKPDINVVQAYGILAYFGMLPILVTPSNRG</sequence>
<gene>
    <name evidence="2" type="ORF">MNB_SV-10-1520</name>
</gene>
<name>A0A1W1CPM6_9ZZZZ</name>
<evidence type="ECO:0000313" key="2">
    <source>
        <dbReference type="EMBL" id="SFV67828.1"/>
    </source>
</evidence>
<keyword evidence="1" id="KW-0472">Membrane</keyword>
<keyword evidence="1" id="KW-1133">Transmembrane helix</keyword>
<evidence type="ECO:0000256" key="1">
    <source>
        <dbReference type="SAM" id="Phobius"/>
    </source>
</evidence>
<protein>
    <submittedName>
        <fullName evidence="2">Uncharacterized protein</fullName>
    </submittedName>
</protein>
<reference evidence="2" key="1">
    <citation type="submission" date="2016-10" db="EMBL/GenBank/DDBJ databases">
        <authorList>
            <person name="de Groot N.N."/>
        </authorList>
    </citation>
    <scope>NUCLEOTIDE SEQUENCE</scope>
</reference>
<accession>A0A1W1CPM6</accession>
<dbReference type="AlphaFoldDB" id="A0A1W1CPM6"/>
<feature type="transmembrane region" description="Helical" evidence="1">
    <location>
        <begin position="48"/>
        <end position="67"/>
    </location>
</feature>
<organism evidence="2">
    <name type="scientific">hydrothermal vent metagenome</name>
    <dbReference type="NCBI Taxonomy" id="652676"/>
    <lineage>
        <taxon>unclassified sequences</taxon>
        <taxon>metagenomes</taxon>
        <taxon>ecological metagenomes</taxon>
    </lineage>
</organism>
<dbReference type="EMBL" id="FPHL01000048">
    <property type="protein sequence ID" value="SFV67828.1"/>
    <property type="molecule type" value="Genomic_DNA"/>
</dbReference>
<proteinExistence type="predicted"/>
<keyword evidence="1" id="KW-0812">Transmembrane</keyword>